<keyword evidence="12" id="KW-1185">Reference proteome</keyword>
<dbReference type="InterPro" id="IPR016024">
    <property type="entry name" value="ARM-type_fold"/>
</dbReference>
<feature type="compositionally biased region" description="Basic and acidic residues" evidence="8">
    <location>
        <begin position="885"/>
        <end position="898"/>
    </location>
</feature>
<keyword evidence="5" id="KW-0963">Cytoplasm</keyword>
<evidence type="ECO:0000256" key="8">
    <source>
        <dbReference type="SAM" id="MobiDB-lite"/>
    </source>
</evidence>
<feature type="compositionally biased region" description="Acidic residues" evidence="8">
    <location>
        <begin position="932"/>
        <end position="945"/>
    </location>
</feature>
<feature type="compositionally biased region" description="Gly residues" evidence="8">
    <location>
        <begin position="921"/>
        <end position="931"/>
    </location>
</feature>
<keyword evidence="7" id="KW-0539">Nucleus</keyword>
<evidence type="ECO:0000256" key="5">
    <source>
        <dbReference type="ARBA" id="ARBA00022490"/>
    </source>
</evidence>
<dbReference type="Pfam" id="PF03810">
    <property type="entry name" value="IBN_N"/>
    <property type="match status" value="1"/>
</dbReference>
<dbReference type="Gene3D" id="1.25.10.10">
    <property type="entry name" value="Leucine-rich Repeat Variant"/>
    <property type="match status" value="1"/>
</dbReference>
<evidence type="ECO:0000256" key="2">
    <source>
        <dbReference type="ARBA" id="ARBA00004496"/>
    </source>
</evidence>
<name>A0A7L0UDE0_CHOAC</name>
<dbReference type="Proteomes" id="UP000568556">
    <property type="component" value="Unassembled WGS sequence"/>
</dbReference>
<evidence type="ECO:0000313" key="12">
    <source>
        <dbReference type="Proteomes" id="UP000568556"/>
    </source>
</evidence>
<keyword evidence="4" id="KW-0813">Transport</keyword>
<dbReference type="OrthoDB" id="760868at2759"/>
<keyword evidence="9" id="KW-1133">Transmembrane helix</keyword>
<evidence type="ECO:0000256" key="1">
    <source>
        <dbReference type="ARBA" id="ARBA00004123"/>
    </source>
</evidence>
<dbReference type="InterPro" id="IPR001494">
    <property type="entry name" value="Importin-beta_N"/>
</dbReference>
<evidence type="ECO:0000256" key="7">
    <source>
        <dbReference type="ARBA" id="ARBA00023242"/>
    </source>
</evidence>
<comment type="similarity">
    <text evidence="3">Belongs to the importin beta family.</text>
</comment>
<gene>
    <name evidence="11" type="primary">Ipo8</name>
    <name evidence="11" type="ORF">CHOACU_R04172</name>
</gene>
<feature type="domain" description="Importin N-terminal" evidence="10">
    <location>
        <begin position="1"/>
        <end position="81"/>
    </location>
</feature>
<keyword evidence="9" id="KW-0812">Transmembrane</keyword>
<evidence type="ECO:0000256" key="6">
    <source>
        <dbReference type="ARBA" id="ARBA00022927"/>
    </source>
</evidence>
<dbReference type="AlphaFoldDB" id="A0A7L0UDE0"/>
<keyword evidence="9" id="KW-0472">Membrane</keyword>
<feature type="compositionally biased region" description="Acidic residues" evidence="8">
    <location>
        <begin position="899"/>
        <end position="911"/>
    </location>
</feature>
<dbReference type="EMBL" id="VXAQ01001145">
    <property type="protein sequence ID" value="NXL65067.1"/>
    <property type="molecule type" value="Genomic_DNA"/>
</dbReference>
<dbReference type="PANTHER" id="PTHR10997">
    <property type="entry name" value="IMPORTIN-7, 8, 11"/>
    <property type="match status" value="1"/>
</dbReference>
<proteinExistence type="inferred from homology"/>
<feature type="region of interest" description="Disordered" evidence="8">
    <location>
        <begin position="885"/>
        <end position="945"/>
    </location>
</feature>
<feature type="transmembrane region" description="Helical" evidence="9">
    <location>
        <begin position="542"/>
        <end position="569"/>
    </location>
</feature>
<sequence length="1050" mass="121563">SYKIINFAPSLLQIIVSDQVEFPVRQAGERNSLVPAIYLKNMVTQYWPDREPPPGEAVFPFNIHENDRQQIRDNIVEGIIRSPDLVRYLTLAQLTMCLRAIIKHDFPGHWTAVVDKIGYYLQSQNSGSWLGSLLCLYQLVKTYEYKKAEERDPLIAAMQIFLPRIQQQMIQLLPDNSHYSVLLQKQILKIFYALVQYALPLQLVNNQTMTQWMEIFRTIIDRNVPPETLQIDEDDRPELVWWKCKKWALHIVARLFERYGSPGNVTKEYFEFSEFFLKTYAVGIQQVLLRILDQYRQKEYVAPRVLQQTLNYLNQGVIHSVTWKQMKPHIQSITEEVIFSLMCYKDEDEELWQEDPYEYIRMKFDVFEDYASTTTAAQNLLYTAAKKRKEVLPKMMAYCYQILTEPNIDPRKKDGALHVIGSLADILLKKSVFKDQMELMLQNHVFPLFMSNLGYLRARSCWVLHSFSALKFHNELNLRNAVELAKKSLIDDKEMPVKVEAAIALQTLISNQEQAKEYVKPYVSFFFFFFLHIVRETENDDLIFFFFFLICEYSQEVATIAFFFFFFLVRDKSKITVPFFFFFFSEIFGKVLQSEEYFFFFFFTVMAMGILHTIDIFFFFFLDHKEITQQLESICLQIIGLVLQKHVIEFYEEILSLAYSLTCQMISPQMWQLLGVLYEVFQQDCFEYFADMMPLLHNYVTIDTDTLLSNPKHLEIIYAMCKKVLTGDAGEDAECHAAKLLEVIVLQCKGRGIDQCIPLFVEAVLERLTRGVKTSELRTMCLQVAIAALYYNPDLLLHTLENIRFPHNPEPITAQFINQWMNDTDCFLGQVLLHDRKMCIIGLSILMELQNRPPAVDAVAAQIVPSVLLLFLGLKQVCASRELTEHEDHAKDEKHIAEDNEEIPSDEEETNEVSQAMQENHGGGGGGGGGGGEEEEDEDDDDDDWDEDALEETALEGFSTPLDLENGVDEYQFFTQALLAVQSRDAAWYHSLTAPLSEDQKKQLQEIYTLAEHRRNAAETKTIEQQSGYTFDNKGLITALNFAGGTPGGN</sequence>
<protein>
    <submittedName>
        <fullName evidence="11">IPO8 protein</fullName>
    </submittedName>
</protein>
<reference evidence="11 12" key="1">
    <citation type="submission" date="2019-09" db="EMBL/GenBank/DDBJ databases">
        <title>Bird 10,000 Genomes (B10K) Project - Family phase.</title>
        <authorList>
            <person name="Zhang G."/>
        </authorList>
    </citation>
    <scope>NUCLEOTIDE SEQUENCE [LARGE SCALE GENOMIC DNA]</scope>
    <source>
        <strain evidence="11">B10K-DU-008-62</strain>
        <tissue evidence="11">Mixed tissue sample</tissue>
    </source>
</reference>
<dbReference type="SUPFAM" id="SSF48371">
    <property type="entry name" value="ARM repeat"/>
    <property type="match status" value="1"/>
</dbReference>
<evidence type="ECO:0000256" key="4">
    <source>
        <dbReference type="ARBA" id="ARBA00022448"/>
    </source>
</evidence>
<feature type="non-terminal residue" evidence="11">
    <location>
        <position position="1"/>
    </location>
</feature>
<dbReference type="InterPro" id="IPR011989">
    <property type="entry name" value="ARM-like"/>
</dbReference>
<evidence type="ECO:0000259" key="10">
    <source>
        <dbReference type="PROSITE" id="PS50166"/>
    </source>
</evidence>
<dbReference type="GO" id="GO:0031267">
    <property type="term" value="F:small GTPase binding"/>
    <property type="evidence" value="ECO:0007669"/>
    <property type="project" value="InterPro"/>
</dbReference>
<organism evidence="11 12">
    <name type="scientific">Chordeiles acutipennis</name>
    <name type="common">Lesser nighthawk</name>
    <name type="synonym">Caprimulgus acutipennis</name>
    <dbReference type="NCBI Taxonomy" id="118183"/>
    <lineage>
        <taxon>Eukaryota</taxon>
        <taxon>Metazoa</taxon>
        <taxon>Chordata</taxon>
        <taxon>Craniata</taxon>
        <taxon>Vertebrata</taxon>
        <taxon>Euteleostomi</taxon>
        <taxon>Archelosauria</taxon>
        <taxon>Archosauria</taxon>
        <taxon>Dinosauria</taxon>
        <taxon>Saurischia</taxon>
        <taxon>Theropoda</taxon>
        <taxon>Coelurosauria</taxon>
        <taxon>Aves</taxon>
        <taxon>Neognathae</taxon>
        <taxon>Neoaves</taxon>
        <taxon>Strisores</taxon>
        <taxon>Caprimulgiformes</taxon>
        <taxon>Caprimulgidae</taxon>
        <taxon>Chordeilinae</taxon>
        <taxon>Chordeiles</taxon>
    </lineage>
</organism>
<evidence type="ECO:0000313" key="11">
    <source>
        <dbReference type="EMBL" id="NXL65067.1"/>
    </source>
</evidence>
<dbReference type="GO" id="GO:0005829">
    <property type="term" value="C:cytosol"/>
    <property type="evidence" value="ECO:0007669"/>
    <property type="project" value="TreeGrafter"/>
</dbReference>
<evidence type="ECO:0000256" key="9">
    <source>
        <dbReference type="SAM" id="Phobius"/>
    </source>
</evidence>
<accession>A0A7L0UDE0</accession>
<dbReference type="InterPro" id="IPR013713">
    <property type="entry name" value="XPO2_central"/>
</dbReference>
<feature type="transmembrane region" description="Helical" evidence="9">
    <location>
        <begin position="599"/>
        <end position="622"/>
    </location>
</feature>
<keyword evidence="6" id="KW-0653">Protein transport</keyword>
<dbReference type="Pfam" id="PF08506">
    <property type="entry name" value="Cse1"/>
    <property type="match status" value="1"/>
</dbReference>
<comment type="caution">
    <text evidence="11">The sequence shown here is derived from an EMBL/GenBank/DDBJ whole genome shotgun (WGS) entry which is preliminary data.</text>
</comment>
<feature type="non-terminal residue" evidence="11">
    <location>
        <position position="1050"/>
    </location>
</feature>
<dbReference type="FunFam" id="1.25.10.10:FF:000053">
    <property type="entry name" value="Importin 7"/>
    <property type="match status" value="1"/>
</dbReference>
<dbReference type="GO" id="GO:0006606">
    <property type="term" value="P:protein import into nucleus"/>
    <property type="evidence" value="ECO:0007669"/>
    <property type="project" value="TreeGrafter"/>
</dbReference>
<dbReference type="GO" id="GO:0005635">
    <property type="term" value="C:nuclear envelope"/>
    <property type="evidence" value="ECO:0007669"/>
    <property type="project" value="TreeGrafter"/>
</dbReference>
<comment type="subcellular location">
    <subcellularLocation>
        <location evidence="2">Cytoplasm</location>
    </subcellularLocation>
    <subcellularLocation>
        <location evidence="1">Nucleus</location>
    </subcellularLocation>
</comment>
<dbReference type="PANTHER" id="PTHR10997:SF26">
    <property type="entry name" value="IMPORTIN-8"/>
    <property type="match status" value="1"/>
</dbReference>
<dbReference type="PROSITE" id="PS50166">
    <property type="entry name" value="IMPORTIN_B_NT"/>
    <property type="match status" value="1"/>
</dbReference>
<evidence type="ECO:0000256" key="3">
    <source>
        <dbReference type="ARBA" id="ARBA00007991"/>
    </source>
</evidence>